<feature type="compositionally biased region" description="Polar residues" evidence="1">
    <location>
        <begin position="47"/>
        <end position="57"/>
    </location>
</feature>
<feature type="region of interest" description="Disordered" evidence="1">
    <location>
        <begin position="42"/>
        <end position="309"/>
    </location>
</feature>
<evidence type="ECO:0000256" key="1">
    <source>
        <dbReference type="SAM" id="MobiDB-lite"/>
    </source>
</evidence>
<feature type="compositionally biased region" description="Acidic residues" evidence="1">
    <location>
        <begin position="216"/>
        <end position="231"/>
    </location>
</feature>
<dbReference type="AlphaFoldDB" id="A0A202E9T4"/>
<dbReference type="EMBL" id="MWPH01000002">
    <property type="protein sequence ID" value="OVE84928.1"/>
    <property type="molecule type" value="Genomic_DNA"/>
</dbReference>
<dbReference type="RefSeq" id="WP_087714799.1">
    <property type="nucleotide sequence ID" value="NZ_MWPH01000002.1"/>
</dbReference>
<organism evidence="2 3">
    <name type="scientific">Natronolimnobius baerhuensis</name>
    <dbReference type="NCBI Taxonomy" id="253108"/>
    <lineage>
        <taxon>Archaea</taxon>
        <taxon>Methanobacteriati</taxon>
        <taxon>Methanobacteriota</taxon>
        <taxon>Stenosarchaea group</taxon>
        <taxon>Halobacteria</taxon>
        <taxon>Halobacteriales</taxon>
        <taxon>Natrialbaceae</taxon>
        <taxon>Natronolimnobius</taxon>
    </lineage>
</organism>
<feature type="compositionally biased region" description="Basic and acidic residues" evidence="1">
    <location>
        <begin position="164"/>
        <end position="176"/>
    </location>
</feature>
<protein>
    <submittedName>
        <fullName evidence="2">Uncharacterized protein</fullName>
    </submittedName>
</protein>
<keyword evidence="3" id="KW-1185">Reference proteome</keyword>
<sequence>MVLRCSLLGHDYGDPDIEREREERGSEVVVTVQEYEECTRCGDRNVISENTEVTSLSMADDSLESPSTADQPAEPANARTDSSIDSTPDEGTDAVFIDNDAAAPDDETNGGEAGESDTSAETAETPAADAEGADTDGDYPTDENGEPITDDGEILEDTPDDEPDSPRERNRERGEWPDTDDVGPPVGAENDSTAWPDSDNEPVDDDAVVLENDSSTLEDADASEADMDTDADPASATETATDTAADDESVSISDLAAGRKSAAVAGGDSESPAQSAQSDTAPVTDVGIERATDAPVPAEDTGPSSDEPMEYYCPRCEFVAAETRASLRAGDICPDCRKGYLGERPHR</sequence>
<dbReference type="Proteomes" id="UP000196084">
    <property type="component" value="Unassembled WGS sequence"/>
</dbReference>
<comment type="caution">
    <text evidence="2">The sequence shown here is derived from an EMBL/GenBank/DDBJ whole genome shotgun (WGS) entry which is preliminary data.</text>
</comment>
<dbReference type="InterPro" id="IPR055519">
    <property type="entry name" value="DUF7093"/>
</dbReference>
<feature type="compositionally biased region" description="Polar residues" evidence="1">
    <location>
        <begin position="271"/>
        <end position="281"/>
    </location>
</feature>
<proteinExistence type="predicted"/>
<gene>
    <name evidence="2" type="ORF">B2G88_11225</name>
</gene>
<dbReference type="OrthoDB" id="205650at2157"/>
<name>A0A202E9T4_9EURY</name>
<reference evidence="2 3" key="1">
    <citation type="submission" date="2017-02" db="EMBL/GenBank/DDBJ databases">
        <title>Natronthermophilus aegyptiacus gen. nov.,sp. nov., an aerobic, extremely halophilic alkalithermophilic archaeon isolated from the athalassohaline Wadi An Natrun, Egypt.</title>
        <authorList>
            <person name="Zhao B."/>
        </authorList>
    </citation>
    <scope>NUCLEOTIDE SEQUENCE [LARGE SCALE GENOMIC DNA]</scope>
    <source>
        <strain evidence="2 3">CGMCC 1.3597</strain>
    </source>
</reference>
<feature type="compositionally biased region" description="Acidic residues" evidence="1">
    <location>
        <begin position="131"/>
        <end position="163"/>
    </location>
</feature>
<feature type="compositionally biased region" description="Low complexity" evidence="1">
    <location>
        <begin position="232"/>
        <end position="243"/>
    </location>
</feature>
<accession>A0A202E9T4</accession>
<evidence type="ECO:0000313" key="2">
    <source>
        <dbReference type="EMBL" id="OVE84928.1"/>
    </source>
</evidence>
<feature type="compositionally biased region" description="Low complexity" evidence="1">
    <location>
        <begin position="116"/>
        <end position="130"/>
    </location>
</feature>
<dbReference type="Pfam" id="PF23373">
    <property type="entry name" value="DUF7093"/>
    <property type="match status" value="1"/>
</dbReference>
<evidence type="ECO:0000313" key="3">
    <source>
        <dbReference type="Proteomes" id="UP000196084"/>
    </source>
</evidence>
<feature type="compositionally biased region" description="Acidic residues" evidence="1">
    <location>
        <begin position="198"/>
        <end position="208"/>
    </location>
</feature>